<evidence type="ECO:0000256" key="2">
    <source>
        <dbReference type="ARBA" id="ARBA00008537"/>
    </source>
</evidence>
<evidence type="ECO:0000256" key="6">
    <source>
        <dbReference type="ARBA" id="ARBA00022989"/>
    </source>
</evidence>
<proteinExistence type="inferred from homology"/>
<feature type="transmembrane region" description="Helical" evidence="8">
    <location>
        <begin position="12"/>
        <end position="31"/>
    </location>
</feature>
<accession>A0A090IWJ9</accession>
<dbReference type="CDD" id="cd17503">
    <property type="entry name" value="MFS_LmrB_MDR_like"/>
    <property type="match status" value="1"/>
</dbReference>
<evidence type="ECO:0000256" key="5">
    <source>
        <dbReference type="ARBA" id="ARBA00022692"/>
    </source>
</evidence>
<evidence type="ECO:0000256" key="7">
    <source>
        <dbReference type="ARBA" id="ARBA00023136"/>
    </source>
</evidence>
<dbReference type="GO" id="GO:0022857">
    <property type="term" value="F:transmembrane transporter activity"/>
    <property type="evidence" value="ECO:0007669"/>
    <property type="project" value="InterPro"/>
</dbReference>
<keyword evidence="5 8" id="KW-0812">Transmembrane</keyword>
<evidence type="ECO:0000256" key="4">
    <source>
        <dbReference type="ARBA" id="ARBA00022475"/>
    </source>
</evidence>
<feature type="transmembrane region" description="Helical" evidence="8">
    <location>
        <begin position="111"/>
        <end position="129"/>
    </location>
</feature>
<evidence type="ECO:0000256" key="8">
    <source>
        <dbReference type="SAM" id="Phobius"/>
    </source>
</evidence>
<evidence type="ECO:0000313" key="11">
    <source>
        <dbReference type="Proteomes" id="UP000040576"/>
    </source>
</evidence>
<feature type="transmembrane region" description="Helical" evidence="8">
    <location>
        <begin position="331"/>
        <end position="348"/>
    </location>
</feature>
<dbReference type="SUPFAM" id="SSF103473">
    <property type="entry name" value="MFS general substrate transporter"/>
    <property type="match status" value="1"/>
</dbReference>
<feature type="transmembrane region" description="Helical" evidence="8">
    <location>
        <begin position="229"/>
        <end position="246"/>
    </location>
</feature>
<organism evidence="10 11">
    <name type="scientific">Caldibacillus thermoamylovorans</name>
    <dbReference type="NCBI Taxonomy" id="35841"/>
    <lineage>
        <taxon>Bacteria</taxon>
        <taxon>Bacillati</taxon>
        <taxon>Bacillota</taxon>
        <taxon>Bacilli</taxon>
        <taxon>Bacillales</taxon>
        <taxon>Bacillaceae</taxon>
        <taxon>Caldibacillus</taxon>
    </lineage>
</organism>
<dbReference type="InterPro" id="IPR020846">
    <property type="entry name" value="MFS_dom"/>
</dbReference>
<dbReference type="AlphaFoldDB" id="A0A090IWJ9"/>
<dbReference type="Pfam" id="PF07690">
    <property type="entry name" value="MFS_1"/>
    <property type="match status" value="1"/>
</dbReference>
<dbReference type="InterPro" id="IPR004638">
    <property type="entry name" value="EmrB-like"/>
</dbReference>
<comment type="similarity">
    <text evidence="2">Belongs to the major facilitator superfamily. EmrB family.</text>
</comment>
<evidence type="ECO:0000256" key="3">
    <source>
        <dbReference type="ARBA" id="ARBA00022448"/>
    </source>
</evidence>
<keyword evidence="7 8" id="KW-0472">Membrane</keyword>
<feature type="transmembrane region" description="Helical" evidence="8">
    <location>
        <begin position="303"/>
        <end position="324"/>
    </location>
</feature>
<protein>
    <submittedName>
        <fullName evidence="10">Putative MFS-type transporter YhcA</fullName>
    </submittedName>
</protein>
<reference evidence="10 11" key="1">
    <citation type="submission" date="2014-07" db="EMBL/GenBank/DDBJ databases">
        <authorList>
            <person name="Wibberg Daniel"/>
        </authorList>
    </citation>
    <scope>NUCLEOTIDE SEQUENCE [LARGE SCALE GENOMIC DNA]</scope>
</reference>
<evidence type="ECO:0000256" key="1">
    <source>
        <dbReference type="ARBA" id="ARBA00004651"/>
    </source>
</evidence>
<dbReference type="PANTHER" id="PTHR42718">
    <property type="entry name" value="MAJOR FACILITATOR SUPERFAMILY MULTIDRUG TRANSPORTER MFSC"/>
    <property type="match status" value="1"/>
</dbReference>
<dbReference type="PANTHER" id="PTHR42718:SF9">
    <property type="entry name" value="MAJOR FACILITATOR SUPERFAMILY MULTIDRUG TRANSPORTER MFSC"/>
    <property type="match status" value="1"/>
</dbReference>
<feature type="transmembrane region" description="Helical" evidence="8">
    <location>
        <begin position="83"/>
        <end position="105"/>
    </location>
</feature>
<evidence type="ECO:0000313" key="10">
    <source>
        <dbReference type="EMBL" id="CEE00808.1"/>
    </source>
</evidence>
<evidence type="ECO:0000259" key="9">
    <source>
        <dbReference type="PROSITE" id="PS50850"/>
    </source>
</evidence>
<dbReference type="NCBIfam" id="TIGR00711">
    <property type="entry name" value="efflux_EmrB"/>
    <property type="match status" value="1"/>
</dbReference>
<dbReference type="EMBL" id="CCRF01000035">
    <property type="protein sequence ID" value="CEE00808.1"/>
    <property type="molecule type" value="Genomic_DNA"/>
</dbReference>
<dbReference type="PROSITE" id="PS50850">
    <property type="entry name" value="MFS"/>
    <property type="match status" value="1"/>
</dbReference>
<dbReference type="Proteomes" id="UP000040576">
    <property type="component" value="Unassembled WGS sequence"/>
</dbReference>
<dbReference type="PRINTS" id="PR01036">
    <property type="entry name" value="TCRTETB"/>
</dbReference>
<dbReference type="Gene3D" id="1.20.1250.20">
    <property type="entry name" value="MFS general substrate transporter like domains"/>
    <property type="match status" value="1"/>
</dbReference>
<feature type="transmembrane region" description="Helical" evidence="8">
    <location>
        <begin position="198"/>
        <end position="217"/>
    </location>
</feature>
<feature type="transmembrane region" description="Helical" evidence="8">
    <location>
        <begin position="460"/>
        <end position="477"/>
    </location>
</feature>
<comment type="subcellular location">
    <subcellularLocation>
        <location evidence="1">Cell membrane</location>
        <topology evidence="1">Multi-pass membrane protein</topology>
    </subcellularLocation>
</comment>
<dbReference type="RefSeq" id="WP_034768618.1">
    <property type="nucleotide sequence ID" value="NZ_CCRF01000035.1"/>
</dbReference>
<feature type="transmembrane region" description="Helical" evidence="8">
    <location>
        <begin position="136"/>
        <end position="155"/>
    </location>
</feature>
<keyword evidence="11" id="KW-1185">Reference proteome</keyword>
<feature type="transmembrane region" description="Helical" evidence="8">
    <location>
        <begin position="167"/>
        <end position="186"/>
    </location>
</feature>
<dbReference type="Gene3D" id="1.20.1720.10">
    <property type="entry name" value="Multidrug resistance protein D"/>
    <property type="match status" value="1"/>
</dbReference>
<keyword evidence="6 8" id="KW-1133">Transmembrane helix</keyword>
<dbReference type="InterPro" id="IPR011701">
    <property type="entry name" value="MFS"/>
</dbReference>
<keyword evidence="4" id="KW-1003">Cell membrane</keyword>
<dbReference type="InterPro" id="IPR036259">
    <property type="entry name" value="MFS_trans_sf"/>
</dbReference>
<keyword evidence="3" id="KW-0813">Transport</keyword>
<name>A0A090IWJ9_9BACI</name>
<feature type="transmembrane region" description="Helical" evidence="8">
    <location>
        <begin position="266"/>
        <end position="291"/>
    </location>
</feature>
<sequence>MDDSITKKPPYGIIAILMVGAFISFLNNTFLNVALPSIMKDLDVKMSTVQWLTTGFMLVNGIMIPTTAFLIQKYSVRRLFLTAVGLFTAGTIVGAIAPTFSILLLARMTQASGSAILMPLLMNVLLVSFPVSRRGAAMGTLGLILTFAPAIGPTLSGWIVEHFNWRALFYLIAPIAGAVWIFGFMMLRDKKEKVDIHLDFLSLVLSTFGFGGLLYGFSTAGNSGWNHVQVYATLTVGVVSLFIFILRQSKLEQPMLNFRVFQYPMFSLAAVITMVVNMALFSGFMLIPIFAQSVIGLTPMQSGLMLLPGAIINGLMSPVTGRLFDKLGGRILAVTGLSILTITTYFFSKLTFDTTFTHVAILHIFRMFGMSMVMMPTSTNGLNQLPPRLYPHGTAMNNTFNQVSAAIGTAFLITVMSNRQESHAEELMKAAMTKAHGALTPEQIGHIQIEALLEGINHTFLVSTFIIVIALVLAFFIKRARPIEEKDRKQNDQSFREAVAEN</sequence>
<feature type="transmembrane region" description="Helical" evidence="8">
    <location>
        <begin position="51"/>
        <end position="71"/>
    </location>
</feature>
<gene>
    <name evidence="10" type="primary">yhcA</name>
    <name evidence="10" type="ORF">BT1A1_0961</name>
</gene>
<feature type="domain" description="Major facilitator superfamily (MFS) profile" evidence="9">
    <location>
        <begin position="13"/>
        <end position="482"/>
    </location>
</feature>
<dbReference type="GO" id="GO:0005886">
    <property type="term" value="C:plasma membrane"/>
    <property type="evidence" value="ECO:0007669"/>
    <property type="project" value="UniProtKB-SubCell"/>
</dbReference>